<reference evidence="12 13" key="1">
    <citation type="submission" date="2023-07" db="EMBL/GenBank/DDBJ databases">
        <title>Protaetiibacter sp. nov WY-16 isolated from soil.</title>
        <authorList>
            <person name="Liu B."/>
            <person name="Wan Y."/>
        </authorList>
    </citation>
    <scope>NUCLEOTIDE SEQUENCE [LARGE SCALE GENOMIC DNA]</scope>
    <source>
        <strain evidence="12 13">WY-16</strain>
    </source>
</reference>
<evidence type="ECO:0000256" key="3">
    <source>
        <dbReference type="ARBA" id="ARBA00022553"/>
    </source>
</evidence>
<dbReference type="PANTHER" id="PTHR24421">
    <property type="entry name" value="NITRATE/NITRITE SENSOR PROTEIN NARX-RELATED"/>
    <property type="match status" value="1"/>
</dbReference>
<dbReference type="Pfam" id="PF07730">
    <property type="entry name" value="HisKA_3"/>
    <property type="match status" value="1"/>
</dbReference>
<proteinExistence type="predicted"/>
<dbReference type="Gene3D" id="1.20.5.1930">
    <property type="match status" value="1"/>
</dbReference>
<comment type="catalytic activity">
    <reaction evidence="1">
        <text>ATP + protein L-histidine = ADP + protein N-phospho-L-histidine.</text>
        <dbReference type="EC" id="2.7.13.3"/>
    </reaction>
</comment>
<evidence type="ECO:0000256" key="6">
    <source>
        <dbReference type="ARBA" id="ARBA00022777"/>
    </source>
</evidence>
<keyword evidence="6 12" id="KW-0418">Kinase</keyword>
<keyword evidence="7" id="KW-0067">ATP-binding</keyword>
<dbReference type="EMBL" id="JAUQUB010000002">
    <property type="protein sequence ID" value="MDO7882687.1"/>
    <property type="molecule type" value="Genomic_DNA"/>
</dbReference>
<evidence type="ECO:0000256" key="9">
    <source>
        <dbReference type="SAM" id="Coils"/>
    </source>
</evidence>
<keyword evidence="10" id="KW-0812">Transmembrane</keyword>
<dbReference type="Proteomes" id="UP001241072">
    <property type="component" value="Unassembled WGS sequence"/>
</dbReference>
<dbReference type="GO" id="GO:0016301">
    <property type="term" value="F:kinase activity"/>
    <property type="evidence" value="ECO:0007669"/>
    <property type="project" value="UniProtKB-KW"/>
</dbReference>
<dbReference type="RefSeq" id="WP_305003120.1">
    <property type="nucleotide sequence ID" value="NZ_JAUQUB010000002.1"/>
</dbReference>
<feature type="transmembrane region" description="Helical" evidence="10">
    <location>
        <begin position="89"/>
        <end position="121"/>
    </location>
</feature>
<dbReference type="SUPFAM" id="SSF55874">
    <property type="entry name" value="ATPase domain of HSP90 chaperone/DNA topoisomerase II/histidine kinase"/>
    <property type="match status" value="1"/>
</dbReference>
<evidence type="ECO:0000259" key="11">
    <source>
        <dbReference type="Pfam" id="PF07730"/>
    </source>
</evidence>
<keyword evidence="9" id="KW-0175">Coiled coil</keyword>
<comment type="caution">
    <text evidence="12">The sequence shown here is derived from an EMBL/GenBank/DDBJ whole genome shotgun (WGS) entry which is preliminary data.</text>
</comment>
<evidence type="ECO:0000256" key="5">
    <source>
        <dbReference type="ARBA" id="ARBA00022741"/>
    </source>
</evidence>
<feature type="transmembrane region" description="Helical" evidence="10">
    <location>
        <begin position="133"/>
        <end position="153"/>
    </location>
</feature>
<evidence type="ECO:0000256" key="10">
    <source>
        <dbReference type="SAM" id="Phobius"/>
    </source>
</evidence>
<evidence type="ECO:0000256" key="2">
    <source>
        <dbReference type="ARBA" id="ARBA00012438"/>
    </source>
</evidence>
<dbReference type="InterPro" id="IPR050482">
    <property type="entry name" value="Sensor_HK_TwoCompSys"/>
</dbReference>
<keyword evidence="5" id="KW-0547">Nucleotide-binding</keyword>
<evidence type="ECO:0000256" key="1">
    <source>
        <dbReference type="ARBA" id="ARBA00000085"/>
    </source>
</evidence>
<evidence type="ECO:0000313" key="12">
    <source>
        <dbReference type="EMBL" id="MDO7882687.1"/>
    </source>
</evidence>
<dbReference type="InterPro" id="IPR011712">
    <property type="entry name" value="Sig_transdc_His_kin_sub3_dim/P"/>
</dbReference>
<keyword evidence="3" id="KW-0597">Phosphoprotein</keyword>
<dbReference type="PANTHER" id="PTHR24421:SF10">
    <property type="entry name" value="NITRATE_NITRITE SENSOR PROTEIN NARQ"/>
    <property type="match status" value="1"/>
</dbReference>
<keyword evidence="10" id="KW-0472">Membrane</keyword>
<keyword evidence="8" id="KW-0902">Two-component regulatory system</keyword>
<dbReference type="Gene3D" id="3.30.565.10">
    <property type="entry name" value="Histidine kinase-like ATPase, C-terminal domain"/>
    <property type="match status" value="1"/>
</dbReference>
<feature type="transmembrane region" description="Helical" evidence="10">
    <location>
        <begin position="37"/>
        <end position="56"/>
    </location>
</feature>
<feature type="transmembrane region" description="Helical" evidence="10">
    <location>
        <begin position="65"/>
        <end position="83"/>
    </location>
</feature>
<protein>
    <recommendedName>
        <fullName evidence="2">histidine kinase</fullName>
        <ecNumber evidence="2">2.7.13.3</ecNumber>
    </recommendedName>
</protein>
<feature type="coiled-coil region" evidence="9">
    <location>
        <begin position="160"/>
        <end position="194"/>
    </location>
</feature>
<sequence length="385" mass="40641">MPRLPTPRAGLLDLAAGIGLSGPAVMVLYSFDARPPWIIVSVVALLALAVGLWVVWRRSGQRSRGAAIAFAGVAVATMALGNGPLFNGIIWAACLMLGLTFAATAVLWSYAAGLVGLVVVLHTLSGSSAERTAIEAVATLFAAGLAAAVGAVLRDSIRASAALHEALVQLDAANDELRERLDSDRELVLAHERERTARGLHDDLGHRLTAIGLSLDYAVRVGDEAASHAELARARELVGDSLDAMRRLVRAMHPIELGDVREVEAFRAVAEAFRGTGIDVQVDVTGDDEPLARAQSLLLLRFVQEGLTNVVRHSDATSATLDLVVGSEGVHACLIDRGGRSTRSIVEGFGLRSLRSRVESVGGRLDASPTADGFRLALRLPREAA</sequence>
<keyword evidence="10" id="KW-1133">Transmembrane helix</keyword>
<evidence type="ECO:0000256" key="8">
    <source>
        <dbReference type="ARBA" id="ARBA00023012"/>
    </source>
</evidence>
<feature type="transmembrane region" description="Helical" evidence="10">
    <location>
        <begin position="12"/>
        <end position="31"/>
    </location>
</feature>
<evidence type="ECO:0000256" key="7">
    <source>
        <dbReference type="ARBA" id="ARBA00022840"/>
    </source>
</evidence>
<gene>
    <name evidence="12" type="ORF">Q5716_10670</name>
</gene>
<organism evidence="12 13">
    <name type="scientific">Antiquaquibacter soli</name>
    <dbReference type="NCBI Taxonomy" id="3064523"/>
    <lineage>
        <taxon>Bacteria</taxon>
        <taxon>Bacillati</taxon>
        <taxon>Actinomycetota</taxon>
        <taxon>Actinomycetes</taxon>
        <taxon>Micrococcales</taxon>
        <taxon>Microbacteriaceae</taxon>
        <taxon>Antiquaquibacter</taxon>
    </lineage>
</organism>
<feature type="domain" description="Signal transduction histidine kinase subgroup 3 dimerisation and phosphoacceptor" evidence="11">
    <location>
        <begin position="192"/>
        <end position="256"/>
    </location>
</feature>
<keyword evidence="13" id="KW-1185">Reference proteome</keyword>
<keyword evidence="4" id="KW-0808">Transferase</keyword>
<dbReference type="InterPro" id="IPR036890">
    <property type="entry name" value="HATPase_C_sf"/>
</dbReference>
<dbReference type="CDD" id="cd16917">
    <property type="entry name" value="HATPase_UhpB-NarQ-NarX-like"/>
    <property type="match status" value="1"/>
</dbReference>
<accession>A0ABT9BTK3</accession>
<evidence type="ECO:0000313" key="13">
    <source>
        <dbReference type="Proteomes" id="UP001241072"/>
    </source>
</evidence>
<evidence type="ECO:0000256" key="4">
    <source>
        <dbReference type="ARBA" id="ARBA00022679"/>
    </source>
</evidence>
<name>A0ABT9BTK3_9MICO</name>
<dbReference type="EC" id="2.7.13.3" evidence="2"/>